<accession>A0ACA9RAB5</accession>
<dbReference type="Proteomes" id="UP000789366">
    <property type="component" value="Unassembled WGS sequence"/>
</dbReference>
<dbReference type="EMBL" id="CAJVPW010062151">
    <property type="protein sequence ID" value="CAG8783004.1"/>
    <property type="molecule type" value="Genomic_DNA"/>
</dbReference>
<comment type="caution">
    <text evidence="1">The sequence shown here is derived from an EMBL/GenBank/DDBJ whole genome shotgun (WGS) entry which is preliminary data.</text>
</comment>
<keyword evidence="2" id="KW-1185">Reference proteome</keyword>
<organism evidence="1 2">
    <name type="scientific">Cetraspora pellucida</name>
    <dbReference type="NCBI Taxonomy" id="1433469"/>
    <lineage>
        <taxon>Eukaryota</taxon>
        <taxon>Fungi</taxon>
        <taxon>Fungi incertae sedis</taxon>
        <taxon>Mucoromycota</taxon>
        <taxon>Glomeromycotina</taxon>
        <taxon>Glomeromycetes</taxon>
        <taxon>Diversisporales</taxon>
        <taxon>Gigasporaceae</taxon>
        <taxon>Cetraspora</taxon>
    </lineage>
</organism>
<evidence type="ECO:0000313" key="1">
    <source>
        <dbReference type="EMBL" id="CAG8783004.1"/>
    </source>
</evidence>
<evidence type="ECO:0000313" key="2">
    <source>
        <dbReference type="Proteomes" id="UP000789366"/>
    </source>
</evidence>
<name>A0ACA9RAB5_9GLOM</name>
<feature type="non-terminal residue" evidence="1">
    <location>
        <position position="1"/>
    </location>
</feature>
<sequence length="79" mass="9035">KKISFKDINFHNVSNQSKQNKIISNIDLNDTSTGSSDLVKTDYISSDLADMLFEVDNININLNYFESDQTSYILNDHDD</sequence>
<gene>
    <name evidence="1" type="ORF">SPELUC_LOCUS16565</name>
</gene>
<reference evidence="1" key="1">
    <citation type="submission" date="2021-06" db="EMBL/GenBank/DDBJ databases">
        <authorList>
            <person name="Kallberg Y."/>
            <person name="Tangrot J."/>
            <person name="Rosling A."/>
        </authorList>
    </citation>
    <scope>NUCLEOTIDE SEQUENCE</scope>
    <source>
        <strain evidence="1">28 12/20/2015</strain>
    </source>
</reference>
<protein>
    <submittedName>
        <fullName evidence="1">10117_t:CDS:1</fullName>
    </submittedName>
</protein>
<proteinExistence type="predicted"/>
<feature type="non-terminal residue" evidence="1">
    <location>
        <position position="79"/>
    </location>
</feature>